<feature type="transmembrane region" description="Helical" evidence="9">
    <location>
        <begin position="573"/>
        <end position="593"/>
    </location>
</feature>
<evidence type="ECO:0000256" key="3">
    <source>
        <dbReference type="ARBA" id="ARBA00022737"/>
    </source>
</evidence>
<dbReference type="EMBL" id="CABIKO010000336">
    <property type="protein sequence ID" value="VVA34513.1"/>
    <property type="molecule type" value="Genomic_DNA"/>
</dbReference>
<reference evidence="12" key="1">
    <citation type="journal article" date="2020" name="Plant J.">
        <title>Transposons played a major role in the diversification between the closely related almond and peach genomes: results from the almond genome sequence.</title>
        <authorList>
            <person name="Alioto T."/>
            <person name="Alexiou K.G."/>
            <person name="Bardil A."/>
            <person name="Barteri F."/>
            <person name="Castanera R."/>
            <person name="Cruz F."/>
            <person name="Dhingra A."/>
            <person name="Duval H."/>
            <person name="Fernandez I Marti A."/>
            <person name="Frias L."/>
            <person name="Galan B."/>
            <person name="Garcia J.L."/>
            <person name="Howad W."/>
            <person name="Gomez-Garrido J."/>
            <person name="Gut M."/>
            <person name="Julca I."/>
            <person name="Morata J."/>
            <person name="Puigdomenech P."/>
            <person name="Ribeca P."/>
            <person name="Rubio Cabetas M.J."/>
            <person name="Vlasova A."/>
            <person name="Wirthensohn M."/>
            <person name="Garcia-Mas J."/>
            <person name="Gabaldon T."/>
            <person name="Casacuberta J.M."/>
            <person name="Arus P."/>
        </authorList>
    </citation>
    <scope>NUCLEOTIDE SEQUENCE [LARGE SCALE GENOMIC DNA]</scope>
    <source>
        <strain evidence="12">cv. Texas</strain>
    </source>
</reference>
<evidence type="ECO:0000256" key="9">
    <source>
        <dbReference type="SAM" id="Phobius"/>
    </source>
</evidence>
<dbReference type="Proteomes" id="UP000327085">
    <property type="component" value="Chromosome 4"/>
</dbReference>
<sequence length="652" mass="72585">MDTVEYMDCGLHDAAIKGDLSFLKKIRNGDGSIDLARQKTPNDNNVLHIAAEFKQMNFFKEVKFHHSQSPRFWDTNKNRETPLHVAARVGCDEIVEFIIANMKPLEEVDLEDGPINEEEITPAAEETTPSDEEILQTDEESRSSAEENRPVVEEIRPVVEEIRPNRSVDEEIRPDGVKPYKKLLRMENSEKDTALHVAVRYRHDGVVAQLMKADPELCCFTNSAAESPLFLAVRTGSPSIALYILNESPSDRPPSFQGTNGVTALHAAVTRRRLTHQGIVATMVSKNHEIIKQADDIGWTPLHYAALSGNLKATQLLIGKEKSACYILDKLGLSALHIAAYAGRTKILEELIGSEPATCDLVNHKGQTALHAAVVGEKINVIKYVLKTPKLGRLINQADNEGNTPLHLAAICRNHGMIKILSTDTRLDKTAINKKFLTVADILREDKMEQKYIWALTAGVPYFQQQITLEFTNLESPEKKDEADTPAITHGTLKRHDTKLLVATLIATVTFAASINVPGGFKTDGRPALEDNAYFRVCGVFNMYAFIFSVLAISNECTPLRVLSSHLPTPASLIQFSIGGMVIAFFAAILASLQPKRPNESLFKYLFVTPVDLVLGLIFVIFVYALVLIPIYRSLLQIMRGIRIRELRNYVI</sequence>
<proteinExistence type="predicted"/>
<evidence type="ECO:0000256" key="1">
    <source>
        <dbReference type="ARBA" id="ARBA00004141"/>
    </source>
</evidence>
<evidence type="ECO:0000256" key="6">
    <source>
        <dbReference type="ARBA" id="ARBA00023136"/>
    </source>
</evidence>
<evidence type="ECO:0000259" key="10">
    <source>
        <dbReference type="Pfam" id="PF13962"/>
    </source>
</evidence>
<feature type="transmembrane region" description="Helical" evidence="9">
    <location>
        <begin position="533"/>
        <end position="553"/>
    </location>
</feature>
<evidence type="ECO:0000256" key="7">
    <source>
        <dbReference type="PROSITE-ProRule" id="PRU00023"/>
    </source>
</evidence>
<organism evidence="11 12">
    <name type="scientific">Prunus dulcis</name>
    <name type="common">Almond</name>
    <name type="synonym">Amygdalus dulcis</name>
    <dbReference type="NCBI Taxonomy" id="3755"/>
    <lineage>
        <taxon>Eukaryota</taxon>
        <taxon>Viridiplantae</taxon>
        <taxon>Streptophyta</taxon>
        <taxon>Embryophyta</taxon>
        <taxon>Tracheophyta</taxon>
        <taxon>Spermatophyta</taxon>
        <taxon>Magnoliopsida</taxon>
        <taxon>eudicotyledons</taxon>
        <taxon>Gunneridae</taxon>
        <taxon>Pentapetalae</taxon>
        <taxon>rosids</taxon>
        <taxon>fabids</taxon>
        <taxon>Rosales</taxon>
        <taxon>Rosaceae</taxon>
        <taxon>Amygdaloideae</taxon>
        <taxon>Amygdaleae</taxon>
        <taxon>Prunus</taxon>
    </lineage>
</organism>
<dbReference type="InterPro" id="IPR026961">
    <property type="entry name" value="PGG_dom"/>
</dbReference>
<name>A0A5E4G4D7_PRUDU</name>
<dbReference type="Gramene" id="VVA34513">
    <property type="protein sequence ID" value="VVA34513"/>
    <property type="gene ID" value="Prudul26B029951"/>
</dbReference>
<dbReference type="PANTHER" id="PTHR24186">
    <property type="entry name" value="PROTEIN PHOSPHATASE 1 REGULATORY SUBUNIT"/>
    <property type="match status" value="1"/>
</dbReference>
<dbReference type="SMART" id="SM00248">
    <property type="entry name" value="ANK"/>
    <property type="match status" value="10"/>
</dbReference>
<dbReference type="PROSITE" id="PS50088">
    <property type="entry name" value="ANK_REPEAT"/>
    <property type="match status" value="2"/>
</dbReference>
<evidence type="ECO:0000256" key="8">
    <source>
        <dbReference type="SAM" id="MobiDB-lite"/>
    </source>
</evidence>
<keyword evidence="5 7" id="KW-0040">ANK repeat</keyword>
<keyword evidence="4 9" id="KW-1133">Transmembrane helix</keyword>
<feature type="transmembrane region" description="Helical" evidence="9">
    <location>
        <begin position="500"/>
        <end position="521"/>
    </location>
</feature>
<dbReference type="PROSITE" id="PS50297">
    <property type="entry name" value="ANK_REP_REGION"/>
    <property type="match status" value="1"/>
</dbReference>
<feature type="transmembrane region" description="Helical" evidence="9">
    <location>
        <begin position="613"/>
        <end position="635"/>
    </location>
</feature>
<feature type="compositionally biased region" description="Basic and acidic residues" evidence="8">
    <location>
        <begin position="139"/>
        <end position="150"/>
    </location>
</feature>
<protein>
    <submittedName>
        <fullName evidence="11">PREDICTED: ankyrin</fullName>
    </submittedName>
</protein>
<feature type="region of interest" description="Disordered" evidence="8">
    <location>
        <begin position="120"/>
        <end position="150"/>
    </location>
</feature>
<comment type="subcellular location">
    <subcellularLocation>
        <location evidence="1">Membrane</location>
        <topology evidence="1">Multi-pass membrane protein</topology>
    </subcellularLocation>
</comment>
<dbReference type="AlphaFoldDB" id="A0A5E4G4D7"/>
<keyword evidence="3" id="KW-0677">Repeat</keyword>
<dbReference type="Gene3D" id="1.25.40.20">
    <property type="entry name" value="Ankyrin repeat-containing domain"/>
    <property type="match status" value="2"/>
</dbReference>
<dbReference type="Pfam" id="PF12796">
    <property type="entry name" value="Ank_2"/>
    <property type="match status" value="3"/>
</dbReference>
<keyword evidence="2 9" id="KW-0812">Transmembrane</keyword>
<dbReference type="GO" id="GO:0005886">
    <property type="term" value="C:plasma membrane"/>
    <property type="evidence" value="ECO:0007669"/>
    <property type="project" value="TreeGrafter"/>
</dbReference>
<dbReference type="SUPFAM" id="SSF48403">
    <property type="entry name" value="Ankyrin repeat"/>
    <property type="match status" value="1"/>
</dbReference>
<dbReference type="OMA" id="EKSACYI"/>
<evidence type="ECO:0000256" key="4">
    <source>
        <dbReference type="ARBA" id="ARBA00022989"/>
    </source>
</evidence>
<evidence type="ECO:0000256" key="5">
    <source>
        <dbReference type="ARBA" id="ARBA00023043"/>
    </source>
</evidence>
<evidence type="ECO:0000313" key="11">
    <source>
        <dbReference type="EMBL" id="VVA34513.1"/>
    </source>
</evidence>
<dbReference type="Pfam" id="PF13962">
    <property type="entry name" value="PGG"/>
    <property type="match status" value="1"/>
</dbReference>
<feature type="repeat" description="ANK" evidence="7">
    <location>
        <begin position="78"/>
        <end position="110"/>
    </location>
</feature>
<dbReference type="InterPro" id="IPR036770">
    <property type="entry name" value="Ankyrin_rpt-contain_sf"/>
</dbReference>
<evidence type="ECO:0000256" key="2">
    <source>
        <dbReference type="ARBA" id="ARBA00022692"/>
    </source>
</evidence>
<dbReference type="PANTHER" id="PTHR24186:SF50">
    <property type="entry name" value="ANKYRIN REPEAT-CONTAINING PROTEIN ITN1-LIKE ISOFORM X1"/>
    <property type="match status" value="1"/>
</dbReference>
<dbReference type="InParanoid" id="A0A5E4G4D7"/>
<accession>A0A5E4G4D7</accession>
<feature type="compositionally biased region" description="Acidic residues" evidence="8">
    <location>
        <begin position="128"/>
        <end position="138"/>
    </location>
</feature>
<gene>
    <name evidence="11" type="ORF">ALMOND_2B029951</name>
</gene>
<evidence type="ECO:0000313" key="12">
    <source>
        <dbReference type="Proteomes" id="UP000327085"/>
    </source>
</evidence>
<dbReference type="InterPro" id="IPR002110">
    <property type="entry name" value="Ankyrin_rpt"/>
</dbReference>
<feature type="repeat" description="ANK" evidence="7">
    <location>
        <begin position="297"/>
        <end position="318"/>
    </location>
</feature>
<feature type="domain" description="PGG" evidence="10">
    <location>
        <begin position="494"/>
        <end position="590"/>
    </location>
</feature>
<keyword evidence="6 9" id="KW-0472">Membrane</keyword>